<dbReference type="EMBL" id="FOKV01000007">
    <property type="protein sequence ID" value="SFC66988.1"/>
    <property type="molecule type" value="Genomic_DNA"/>
</dbReference>
<protein>
    <submittedName>
        <fullName evidence="1">Uncharacterized protein</fullName>
    </submittedName>
</protein>
<dbReference type="STRING" id="1334022.SAMN04487907_10711"/>
<reference evidence="2" key="1">
    <citation type="submission" date="2016-10" db="EMBL/GenBank/DDBJ databases">
        <authorList>
            <person name="Varghese N."/>
            <person name="Submissions S."/>
        </authorList>
    </citation>
    <scope>NUCLEOTIDE SEQUENCE [LARGE SCALE GENOMIC DNA]</scope>
    <source>
        <strain evidence="2">DSM 24499</strain>
    </source>
</reference>
<organism evidence="1 2">
    <name type="scientific">Zunongwangia mangrovi</name>
    <dbReference type="NCBI Taxonomy" id="1334022"/>
    <lineage>
        <taxon>Bacteria</taxon>
        <taxon>Pseudomonadati</taxon>
        <taxon>Bacteroidota</taxon>
        <taxon>Flavobacteriia</taxon>
        <taxon>Flavobacteriales</taxon>
        <taxon>Flavobacteriaceae</taxon>
        <taxon>Zunongwangia</taxon>
    </lineage>
</organism>
<evidence type="ECO:0000313" key="2">
    <source>
        <dbReference type="Proteomes" id="UP000199438"/>
    </source>
</evidence>
<sequence>MKNLIEKSLSLFLLLVILVSCESEELIEQDQEINYKQKLSEIITLNPVDEAYSKQETRNELPPLNFDTYKEAYDYFKENKTFYSDTLVSRMEPVNSLANQLKSNDNTTLY</sequence>
<dbReference type="AlphaFoldDB" id="A0A1I1L7I3"/>
<dbReference type="PROSITE" id="PS51257">
    <property type="entry name" value="PROKAR_LIPOPROTEIN"/>
    <property type="match status" value="1"/>
</dbReference>
<evidence type="ECO:0000313" key="1">
    <source>
        <dbReference type="EMBL" id="SFC66988.1"/>
    </source>
</evidence>
<dbReference type="RefSeq" id="WP_092543682.1">
    <property type="nucleotide sequence ID" value="NZ_FOKV01000007.1"/>
</dbReference>
<keyword evidence="2" id="KW-1185">Reference proteome</keyword>
<accession>A0A1I1L7I3</accession>
<dbReference type="Proteomes" id="UP000199438">
    <property type="component" value="Unassembled WGS sequence"/>
</dbReference>
<name>A0A1I1L7I3_9FLAO</name>
<gene>
    <name evidence="1" type="ORF">SAMN04487907_10711</name>
</gene>
<proteinExistence type="predicted"/>